<comment type="caution">
    <text evidence="4">The sequence shown here is derived from an EMBL/GenBank/DDBJ whole genome shotgun (WGS) entry which is preliminary data.</text>
</comment>
<keyword evidence="4" id="KW-0808">Transferase</keyword>
<dbReference type="RefSeq" id="WP_210809762.1">
    <property type="nucleotide sequence ID" value="NZ_JAGQDG010000005.1"/>
</dbReference>
<dbReference type="SUPFAM" id="SSF55874">
    <property type="entry name" value="ATPase domain of HSP90 chaperone/DNA topoisomerase II/histidine kinase"/>
    <property type="match status" value="1"/>
</dbReference>
<protein>
    <submittedName>
        <fullName evidence="4">Histidine kinase</fullName>
    </submittedName>
</protein>
<sequence>MSTSHNALQRAYFRWAEPHYLRLPLELRAEARRMDEFLYTTRGGLALWLGWFAAVAGSMAGLVYGVGMPWGLALVCSVGVWLGILIALGSAWLMPDKFTGTRLWRGGLLAVVMAFAGAFTGFLVGRLTRKGNLALAFEDLGDKLAIAAKQATPILLIGVVALFALLWGVAQIRRTQAQQQLEQARVVQAQDALARQVAEARLKLLQAQIQPHFIFNTLAALQHWVDTSDARAAPLLRSLTGFLRGSTELMARDEVALGEELGLVRHYLAIMQARLGERLQAELSSSPEAEVWTLPPGLLLTLVENALEHGVSPALQPVKVQVAAAVQEGHLSVTVQDSGPGLSPDWQEGVGLANARERLRHRFGDRAHLRVEAAEPGVRATLSVAGPAAVEEVRHVC</sequence>
<feature type="domain" description="Signal transduction histidine kinase internal region" evidence="3">
    <location>
        <begin position="200"/>
        <end position="279"/>
    </location>
</feature>
<keyword evidence="1" id="KW-0812">Transmembrane</keyword>
<evidence type="ECO:0000259" key="2">
    <source>
        <dbReference type="Pfam" id="PF02518"/>
    </source>
</evidence>
<accession>A0ABS5DZ24</accession>
<dbReference type="InterPro" id="IPR010559">
    <property type="entry name" value="Sig_transdc_His_kin_internal"/>
</dbReference>
<evidence type="ECO:0000256" key="1">
    <source>
        <dbReference type="SAM" id="Phobius"/>
    </source>
</evidence>
<dbReference type="PANTHER" id="PTHR34220:SF7">
    <property type="entry name" value="SENSOR HISTIDINE KINASE YPDA"/>
    <property type="match status" value="1"/>
</dbReference>
<keyword evidence="1" id="KW-0472">Membrane</keyword>
<proteinExistence type="predicted"/>
<dbReference type="InterPro" id="IPR036890">
    <property type="entry name" value="HATPase_C_sf"/>
</dbReference>
<dbReference type="Proteomes" id="UP000672097">
    <property type="component" value="Unassembled WGS sequence"/>
</dbReference>
<feature type="transmembrane region" description="Helical" evidence="1">
    <location>
        <begin position="70"/>
        <end position="94"/>
    </location>
</feature>
<dbReference type="InterPro" id="IPR003594">
    <property type="entry name" value="HATPase_dom"/>
</dbReference>
<dbReference type="Pfam" id="PF06580">
    <property type="entry name" value="His_kinase"/>
    <property type="match status" value="1"/>
</dbReference>
<name>A0ABS5DZ24_9BURK</name>
<dbReference type="Gene3D" id="3.30.565.10">
    <property type="entry name" value="Histidine kinase-like ATPase, C-terminal domain"/>
    <property type="match status" value="1"/>
</dbReference>
<evidence type="ECO:0000313" key="4">
    <source>
        <dbReference type="EMBL" id="MBQ0936406.1"/>
    </source>
</evidence>
<dbReference type="GO" id="GO:0016301">
    <property type="term" value="F:kinase activity"/>
    <property type="evidence" value="ECO:0007669"/>
    <property type="project" value="UniProtKB-KW"/>
</dbReference>
<feature type="transmembrane region" description="Helical" evidence="1">
    <location>
        <begin position="144"/>
        <end position="170"/>
    </location>
</feature>
<keyword evidence="1" id="KW-1133">Transmembrane helix</keyword>
<feature type="transmembrane region" description="Helical" evidence="1">
    <location>
        <begin position="43"/>
        <end position="64"/>
    </location>
</feature>
<feature type="transmembrane region" description="Helical" evidence="1">
    <location>
        <begin position="106"/>
        <end position="124"/>
    </location>
</feature>
<keyword evidence="4" id="KW-0418">Kinase</keyword>
<reference evidence="4 5" key="1">
    <citation type="submission" date="2021-04" db="EMBL/GenBank/DDBJ databases">
        <title>The genome sequence of type strain Ideonella paludis KCTC 32238.</title>
        <authorList>
            <person name="Liu Y."/>
        </authorList>
    </citation>
    <scope>NUCLEOTIDE SEQUENCE [LARGE SCALE GENOMIC DNA]</scope>
    <source>
        <strain evidence="4 5">KCTC 32238</strain>
    </source>
</reference>
<gene>
    <name evidence="4" type="ORF">KAK11_13780</name>
</gene>
<keyword evidence="5" id="KW-1185">Reference proteome</keyword>
<organism evidence="4 5">
    <name type="scientific">Ideonella paludis</name>
    <dbReference type="NCBI Taxonomy" id="1233411"/>
    <lineage>
        <taxon>Bacteria</taxon>
        <taxon>Pseudomonadati</taxon>
        <taxon>Pseudomonadota</taxon>
        <taxon>Betaproteobacteria</taxon>
        <taxon>Burkholderiales</taxon>
        <taxon>Sphaerotilaceae</taxon>
        <taxon>Ideonella</taxon>
    </lineage>
</organism>
<dbReference type="EMBL" id="JAGQDG010000005">
    <property type="protein sequence ID" value="MBQ0936406.1"/>
    <property type="molecule type" value="Genomic_DNA"/>
</dbReference>
<feature type="domain" description="Histidine kinase/HSP90-like ATPase" evidence="2">
    <location>
        <begin position="299"/>
        <end position="379"/>
    </location>
</feature>
<evidence type="ECO:0000313" key="5">
    <source>
        <dbReference type="Proteomes" id="UP000672097"/>
    </source>
</evidence>
<evidence type="ECO:0000259" key="3">
    <source>
        <dbReference type="Pfam" id="PF06580"/>
    </source>
</evidence>
<dbReference type="PANTHER" id="PTHR34220">
    <property type="entry name" value="SENSOR HISTIDINE KINASE YPDA"/>
    <property type="match status" value="1"/>
</dbReference>
<dbReference type="Pfam" id="PF02518">
    <property type="entry name" value="HATPase_c"/>
    <property type="match status" value="1"/>
</dbReference>
<dbReference type="InterPro" id="IPR050640">
    <property type="entry name" value="Bact_2-comp_sensor_kinase"/>
</dbReference>